<keyword evidence="3" id="KW-1185">Reference proteome</keyword>
<organism evidence="2 3">
    <name type="scientific">Lentibacillus salinarum</name>
    <dbReference type="NCBI Taxonomy" id="446820"/>
    <lineage>
        <taxon>Bacteria</taxon>
        <taxon>Bacillati</taxon>
        <taxon>Bacillota</taxon>
        <taxon>Bacilli</taxon>
        <taxon>Bacillales</taxon>
        <taxon>Bacillaceae</taxon>
        <taxon>Lentibacillus</taxon>
    </lineage>
</organism>
<dbReference type="EMBL" id="JBHTNH010000029">
    <property type="protein sequence ID" value="MFD1363203.1"/>
    <property type="molecule type" value="Genomic_DNA"/>
</dbReference>
<reference evidence="3" key="1">
    <citation type="journal article" date="2019" name="Int. J. Syst. Evol. Microbiol.">
        <title>The Global Catalogue of Microorganisms (GCM) 10K type strain sequencing project: providing services to taxonomists for standard genome sequencing and annotation.</title>
        <authorList>
            <consortium name="The Broad Institute Genomics Platform"/>
            <consortium name="The Broad Institute Genome Sequencing Center for Infectious Disease"/>
            <person name="Wu L."/>
            <person name="Ma J."/>
        </authorList>
    </citation>
    <scope>NUCLEOTIDE SEQUENCE [LARGE SCALE GENOMIC DNA]</scope>
    <source>
        <strain evidence="3">CCUG 54822</strain>
    </source>
</reference>
<sequence>MKLKKVPFALSFAFAALLVVGTTAFAQEPDSNGMGNMMNGNGNGMMNMMENRNMSNMMEAMNSPEGQKMMNACGDFLESYGDKKEDK</sequence>
<protein>
    <recommendedName>
        <fullName evidence="4">DUF4175 domain-containing protein</fullName>
    </recommendedName>
</protein>
<accession>A0ABW3ZYG5</accession>
<keyword evidence="1" id="KW-0732">Signal</keyword>
<gene>
    <name evidence="2" type="ORF">ACFQ4A_16265</name>
</gene>
<feature type="chain" id="PRO_5047069454" description="DUF4175 domain-containing protein" evidence="1">
    <location>
        <begin position="27"/>
        <end position="87"/>
    </location>
</feature>
<comment type="caution">
    <text evidence="2">The sequence shown here is derived from an EMBL/GenBank/DDBJ whole genome shotgun (WGS) entry which is preliminary data.</text>
</comment>
<name>A0ABW3ZYG5_9BACI</name>
<evidence type="ECO:0008006" key="4">
    <source>
        <dbReference type="Google" id="ProtNLM"/>
    </source>
</evidence>
<dbReference type="RefSeq" id="WP_382402451.1">
    <property type="nucleotide sequence ID" value="NZ_JBHTNH010000029.1"/>
</dbReference>
<feature type="signal peptide" evidence="1">
    <location>
        <begin position="1"/>
        <end position="26"/>
    </location>
</feature>
<evidence type="ECO:0000313" key="2">
    <source>
        <dbReference type="EMBL" id="MFD1363203.1"/>
    </source>
</evidence>
<proteinExistence type="predicted"/>
<evidence type="ECO:0000313" key="3">
    <source>
        <dbReference type="Proteomes" id="UP001597178"/>
    </source>
</evidence>
<dbReference type="Proteomes" id="UP001597178">
    <property type="component" value="Unassembled WGS sequence"/>
</dbReference>
<evidence type="ECO:0000256" key="1">
    <source>
        <dbReference type="SAM" id="SignalP"/>
    </source>
</evidence>